<dbReference type="SUPFAM" id="SSF49899">
    <property type="entry name" value="Concanavalin A-like lectins/glucanases"/>
    <property type="match status" value="1"/>
</dbReference>
<dbReference type="InterPro" id="IPR000757">
    <property type="entry name" value="Beta-glucanase-like"/>
</dbReference>
<dbReference type="InterPro" id="IPR044791">
    <property type="entry name" value="Beta-glucanase/XTH"/>
</dbReference>
<keyword evidence="1 5" id="KW-0378">Hydrolase</keyword>
<feature type="active site" description="Nucleophile" evidence="3">
    <location>
        <position position="87"/>
    </location>
</feature>
<dbReference type="EMBL" id="KV015575">
    <property type="protein sequence ID" value="KZV20726.1"/>
    <property type="molecule type" value="Genomic_DNA"/>
</dbReference>
<dbReference type="InterPro" id="IPR008264">
    <property type="entry name" value="Beta_glucanase"/>
</dbReference>
<gene>
    <name evidence="5" type="ORF">F511_26572</name>
</gene>
<evidence type="ECO:0000259" key="4">
    <source>
        <dbReference type="PROSITE" id="PS51762"/>
    </source>
</evidence>
<dbReference type="OrthoDB" id="2015456at2759"/>
<dbReference type="AlphaFoldDB" id="A0A2Z7AGC7"/>
<reference evidence="5 6" key="1">
    <citation type="journal article" date="2015" name="Proc. Natl. Acad. Sci. U.S.A.">
        <title>The resurrection genome of Boea hygrometrica: A blueprint for survival of dehydration.</title>
        <authorList>
            <person name="Xiao L."/>
            <person name="Yang G."/>
            <person name="Zhang L."/>
            <person name="Yang X."/>
            <person name="Zhao S."/>
            <person name="Ji Z."/>
            <person name="Zhou Q."/>
            <person name="Hu M."/>
            <person name="Wang Y."/>
            <person name="Chen M."/>
            <person name="Xu Y."/>
            <person name="Jin H."/>
            <person name="Xiao X."/>
            <person name="Hu G."/>
            <person name="Bao F."/>
            <person name="Hu Y."/>
            <person name="Wan P."/>
            <person name="Li L."/>
            <person name="Deng X."/>
            <person name="Kuang T."/>
            <person name="Xiang C."/>
            <person name="Zhu J.K."/>
            <person name="Oliver M.J."/>
            <person name="He Y."/>
        </authorList>
    </citation>
    <scope>NUCLEOTIDE SEQUENCE [LARGE SCALE GENOMIC DNA]</scope>
    <source>
        <strain evidence="6">cv. XS01</strain>
    </source>
</reference>
<evidence type="ECO:0000313" key="6">
    <source>
        <dbReference type="Proteomes" id="UP000250235"/>
    </source>
</evidence>
<dbReference type="Proteomes" id="UP000250235">
    <property type="component" value="Unassembled WGS sequence"/>
</dbReference>
<keyword evidence="6" id="KW-1185">Reference proteome</keyword>
<dbReference type="PIRSF" id="PIRSF005604">
    <property type="entry name" value="XET"/>
    <property type="match status" value="1"/>
</dbReference>
<evidence type="ECO:0000313" key="5">
    <source>
        <dbReference type="EMBL" id="KZV20726.1"/>
    </source>
</evidence>
<dbReference type="PANTHER" id="PTHR31062">
    <property type="entry name" value="XYLOGLUCAN ENDOTRANSGLUCOSYLASE/HYDROLASE PROTEIN 8-RELATED"/>
    <property type="match status" value="1"/>
</dbReference>
<feature type="active site" description="Proton donor" evidence="3">
    <location>
        <position position="91"/>
    </location>
</feature>
<organism evidence="5 6">
    <name type="scientific">Dorcoceras hygrometricum</name>
    <dbReference type="NCBI Taxonomy" id="472368"/>
    <lineage>
        <taxon>Eukaryota</taxon>
        <taxon>Viridiplantae</taxon>
        <taxon>Streptophyta</taxon>
        <taxon>Embryophyta</taxon>
        <taxon>Tracheophyta</taxon>
        <taxon>Spermatophyta</taxon>
        <taxon>Magnoliopsida</taxon>
        <taxon>eudicotyledons</taxon>
        <taxon>Gunneridae</taxon>
        <taxon>Pentapetalae</taxon>
        <taxon>asterids</taxon>
        <taxon>lamiids</taxon>
        <taxon>Lamiales</taxon>
        <taxon>Gesneriaceae</taxon>
        <taxon>Didymocarpoideae</taxon>
        <taxon>Trichosporeae</taxon>
        <taxon>Loxocarpinae</taxon>
        <taxon>Dorcoceras</taxon>
    </lineage>
</organism>
<dbReference type="Pfam" id="PF00722">
    <property type="entry name" value="Glyco_hydro_16"/>
    <property type="match status" value="1"/>
</dbReference>
<dbReference type="GO" id="GO:0010411">
    <property type="term" value="P:xyloglucan metabolic process"/>
    <property type="evidence" value="ECO:0007669"/>
    <property type="project" value="InterPro"/>
</dbReference>
<dbReference type="PRINTS" id="PR00737">
    <property type="entry name" value="GLHYDRLASE16"/>
</dbReference>
<dbReference type="PROSITE" id="PS51762">
    <property type="entry name" value="GH16_2"/>
    <property type="match status" value="1"/>
</dbReference>
<name>A0A2Z7AGC7_9LAMI</name>
<evidence type="ECO:0000256" key="3">
    <source>
        <dbReference type="PIRSR" id="PIRSR005604-1"/>
    </source>
</evidence>
<accession>A0A2Z7AGC7</accession>
<evidence type="ECO:0000256" key="1">
    <source>
        <dbReference type="ARBA" id="ARBA00022801"/>
    </source>
</evidence>
<dbReference type="GO" id="GO:0042546">
    <property type="term" value="P:cell wall biogenesis"/>
    <property type="evidence" value="ECO:0007669"/>
    <property type="project" value="InterPro"/>
</dbReference>
<keyword evidence="2" id="KW-0326">Glycosidase</keyword>
<proteinExistence type="predicted"/>
<dbReference type="GO" id="GO:0004553">
    <property type="term" value="F:hydrolase activity, hydrolyzing O-glycosyl compounds"/>
    <property type="evidence" value="ECO:0007669"/>
    <property type="project" value="InterPro"/>
</dbReference>
<dbReference type="GO" id="GO:0016762">
    <property type="term" value="F:xyloglucan:xyloglucosyl transferase activity"/>
    <property type="evidence" value="ECO:0007669"/>
    <property type="project" value="InterPro"/>
</dbReference>
<protein>
    <submittedName>
        <fullName evidence="5">Xyloglucan endotransglucosylase/hydrolase protein 2</fullName>
    </submittedName>
</protein>
<sequence>MNSNGASNSFDKNYAYLWGNDHFSVNPQGTEVQLLMDKSSGAGFKSKSDFGSGLFHIRMKIPEKKTGGIVTAFYVPPNGGDPGNHFEVDYEFLGTNGTVQTNVYNNDQGHREQSFRLWFNPSQDFHSYDILWNTHQIVFLVDKIPIRVFKNNMGKGVAYPNRSMHVEATIWNADWAGVVDWSQAPFVAHFQDFSMDACSTPAQSTNIADCASPQYYWNKPEYWELNAQQKKLMDQYRKSYMVYDYCSNPTTVKPECAID</sequence>
<dbReference type="Gene3D" id="2.60.120.200">
    <property type="match status" value="1"/>
</dbReference>
<dbReference type="InterPro" id="IPR013320">
    <property type="entry name" value="ConA-like_dom_sf"/>
</dbReference>
<feature type="domain" description="GH16" evidence="4">
    <location>
        <begin position="1"/>
        <end position="190"/>
    </location>
</feature>
<evidence type="ECO:0000256" key="2">
    <source>
        <dbReference type="ARBA" id="ARBA00023295"/>
    </source>
</evidence>
<dbReference type="InterPro" id="IPR016455">
    <property type="entry name" value="XTH"/>
</dbReference>